<protein>
    <submittedName>
        <fullName evidence="1">Uncharacterized protein</fullName>
    </submittedName>
</protein>
<accession>A0A8J2HP54</accession>
<dbReference type="AlphaFoldDB" id="A0A8J2HP54"/>
<reference evidence="1" key="1">
    <citation type="submission" date="2021-04" db="EMBL/GenBank/DDBJ databases">
        <authorList>
            <person name="Chebbi M.A.C M."/>
        </authorList>
    </citation>
    <scope>NUCLEOTIDE SEQUENCE</scope>
</reference>
<keyword evidence="2" id="KW-1185">Reference proteome</keyword>
<evidence type="ECO:0000313" key="1">
    <source>
        <dbReference type="EMBL" id="CAG5107392.1"/>
    </source>
</evidence>
<organism evidence="1 2">
    <name type="scientific">Cotesia congregata</name>
    <name type="common">Parasitoid wasp</name>
    <name type="synonym">Apanteles congregatus</name>
    <dbReference type="NCBI Taxonomy" id="51543"/>
    <lineage>
        <taxon>Eukaryota</taxon>
        <taxon>Metazoa</taxon>
        <taxon>Ecdysozoa</taxon>
        <taxon>Arthropoda</taxon>
        <taxon>Hexapoda</taxon>
        <taxon>Insecta</taxon>
        <taxon>Pterygota</taxon>
        <taxon>Neoptera</taxon>
        <taxon>Endopterygota</taxon>
        <taxon>Hymenoptera</taxon>
        <taxon>Apocrita</taxon>
        <taxon>Ichneumonoidea</taxon>
        <taxon>Braconidae</taxon>
        <taxon>Microgastrinae</taxon>
        <taxon>Cotesia</taxon>
    </lineage>
</organism>
<dbReference type="OrthoDB" id="448621at2759"/>
<proteinExistence type="predicted"/>
<evidence type="ECO:0000313" key="2">
    <source>
        <dbReference type="Proteomes" id="UP000786811"/>
    </source>
</evidence>
<sequence length="150" mass="17886">MHDNMPPDRWLNDTEIHVLLSIICDESFIRYRLREINGDRFIGENYPGSILIESTNNQLWEENLRKKCNELIEDIGAEKMYNYWKEWYAGYDRNFRTILCRGDVGILRECRSFKDVVELPALEDDEDDEDEEEDSDYGIKINAKLECTYD</sequence>
<dbReference type="Proteomes" id="UP000786811">
    <property type="component" value="Unassembled WGS sequence"/>
</dbReference>
<comment type="caution">
    <text evidence="1">The sequence shown here is derived from an EMBL/GenBank/DDBJ whole genome shotgun (WGS) entry which is preliminary data.</text>
</comment>
<name>A0A8J2HP54_COTCN</name>
<dbReference type="EMBL" id="CAJNRD030001124">
    <property type="protein sequence ID" value="CAG5107392.1"/>
    <property type="molecule type" value="Genomic_DNA"/>
</dbReference>
<gene>
    <name evidence="1" type="ORF">HICCMSTLAB_LOCUS12726</name>
</gene>